<dbReference type="OrthoDB" id="4668943at2"/>
<dbReference type="PROSITE" id="PS50850">
    <property type="entry name" value="MFS"/>
    <property type="match status" value="1"/>
</dbReference>
<feature type="transmembrane region" description="Helical" evidence="8">
    <location>
        <begin position="430"/>
        <end position="448"/>
    </location>
</feature>
<organism evidence="10 11">
    <name type="scientific">Pseudofrankia inefficax (strain DSM 45817 / CECT 9037 / DDB 130130 / EuI1c)</name>
    <name type="common">Frankia inefficax</name>
    <dbReference type="NCBI Taxonomy" id="298654"/>
    <lineage>
        <taxon>Bacteria</taxon>
        <taxon>Bacillati</taxon>
        <taxon>Actinomycetota</taxon>
        <taxon>Actinomycetes</taxon>
        <taxon>Frankiales</taxon>
        <taxon>Frankiaceae</taxon>
        <taxon>Pseudofrankia</taxon>
    </lineage>
</organism>
<dbReference type="AlphaFoldDB" id="E3J3X9"/>
<name>E3J3X9_PSEI1</name>
<evidence type="ECO:0000313" key="11">
    <source>
        <dbReference type="Proteomes" id="UP000002484"/>
    </source>
</evidence>
<evidence type="ECO:0000256" key="2">
    <source>
        <dbReference type="ARBA" id="ARBA00022448"/>
    </source>
</evidence>
<accession>E3J3X9</accession>
<evidence type="ECO:0000256" key="1">
    <source>
        <dbReference type="ARBA" id="ARBA00004651"/>
    </source>
</evidence>
<sequence>MAIQTKDAQASPAVTAPPAGGETDRMHGMRWWILGLLGLAQLMVVLDTTVVNIALPSAQRALGFTNDQRQWIVTGYALAFGSLLLLGGRLADLFGRKRMFLIGLVGFAIASALGGAATGFGMLVVARAVQGGFGALLAPAALSLLTTTFTDVKERSKAFGIYGAIAGGGAAIGLLLGGVLTEYLSWRWCMYVNLIFAALAFAGGVAWLRNQAAQERPRLDLPGIVLVSAGLFSVVYGFSHAETGGWADPVTIGFLVAAGVLLVAFVLVQQRVAHPVLPLRVILDRYRGGSLLAILMSGAGMFGVFLFLTYYLQQNLGFSAVRSGLAFLPMTAALMVASQIGSTVLTTRFGPRFIMAPGLAIGGVGLWMLTHIDAGSTYAANVLPATMVFGVGLGLVFASAMSLSTAGVAPQDAGVASAMVNTAQQVGGSVGTALLNTIAASAMSGYVQSHSPGPQRAVLATLHSYTTAFWWSSGILMLGAVITAVVLPSRVRQAGENEAEVIALGA</sequence>
<evidence type="ECO:0000256" key="5">
    <source>
        <dbReference type="ARBA" id="ARBA00022989"/>
    </source>
</evidence>
<evidence type="ECO:0000256" key="3">
    <source>
        <dbReference type="ARBA" id="ARBA00022475"/>
    </source>
</evidence>
<keyword evidence="6 8" id="KW-0472">Membrane</keyword>
<dbReference type="KEGG" id="fri:FraEuI1c_2578"/>
<dbReference type="Gene3D" id="1.20.1250.20">
    <property type="entry name" value="MFS general substrate transporter like domains"/>
    <property type="match status" value="1"/>
</dbReference>
<dbReference type="CDD" id="cd17321">
    <property type="entry name" value="MFS_MMR_MDR_like"/>
    <property type="match status" value="1"/>
</dbReference>
<feature type="transmembrane region" description="Helical" evidence="8">
    <location>
        <begin position="132"/>
        <end position="152"/>
    </location>
</feature>
<evidence type="ECO:0000256" key="4">
    <source>
        <dbReference type="ARBA" id="ARBA00022692"/>
    </source>
</evidence>
<feature type="transmembrane region" description="Helical" evidence="8">
    <location>
        <begin position="353"/>
        <end position="370"/>
    </location>
</feature>
<feature type="transmembrane region" description="Helical" evidence="8">
    <location>
        <begin position="382"/>
        <end position="409"/>
    </location>
</feature>
<dbReference type="PROSITE" id="PS00216">
    <property type="entry name" value="SUGAR_TRANSPORT_1"/>
    <property type="match status" value="1"/>
</dbReference>
<dbReference type="InterPro" id="IPR036259">
    <property type="entry name" value="MFS_trans_sf"/>
</dbReference>
<dbReference type="RefSeq" id="WP_013423730.1">
    <property type="nucleotide sequence ID" value="NC_014666.1"/>
</dbReference>
<proteinExistence type="predicted"/>
<protein>
    <submittedName>
        <fullName evidence="10">Drug resistance transporter, EmrB/QacA subfamily</fullName>
    </submittedName>
</protein>
<gene>
    <name evidence="10" type="ordered locus">FraEuI1c_2578</name>
</gene>
<feature type="transmembrane region" description="Helical" evidence="8">
    <location>
        <begin position="468"/>
        <end position="487"/>
    </location>
</feature>
<feature type="domain" description="Major facilitator superfamily (MFS) profile" evidence="9">
    <location>
        <begin position="33"/>
        <end position="491"/>
    </location>
</feature>
<evidence type="ECO:0000313" key="10">
    <source>
        <dbReference type="EMBL" id="ADP80612.1"/>
    </source>
</evidence>
<evidence type="ECO:0000256" key="8">
    <source>
        <dbReference type="SAM" id="Phobius"/>
    </source>
</evidence>
<feature type="transmembrane region" description="Helical" evidence="8">
    <location>
        <begin position="100"/>
        <end position="126"/>
    </location>
</feature>
<dbReference type="Gene3D" id="1.20.1720.10">
    <property type="entry name" value="Multidrug resistance protein D"/>
    <property type="match status" value="1"/>
</dbReference>
<keyword evidence="4 8" id="KW-0812">Transmembrane</keyword>
<feature type="transmembrane region" description="Helical" evidence="8">
    <location>
        <begin position="185"/>
        <end position="207"/>
    </location>
</feature>
<feature type="transmembrane region" description="Helical" evidence="8">
    <location>
        <begin position="31"/>
        <end position="51"/>
    </location>
</feature>
<dbReference type="InterPro" id="IPR004638">
    <property type="entry name" value="EmrB-like"/>
</dbReference>
<dbReference type="HOGENOM" id="CLU_000960_28_2_11"/>
<dbReference type="Pfam" id="PF07690">
    <property type="entry name" value="MFS_1"/>
    <property type="match status" value="1"/>
</dbReference>
<dbReference type="FunCoup" id="E3J3X9">
    <property type="interactions" value="88"/>
</dbReference>
<evidence type="ECO:0000256" key="6">
    <source>
        <dbReference type="ARBA" id="ARBA00023136"/>
    </source>
</evidence>
<dbReference type="InParanoid" id="E3J3X9"/>
<keyword evidence="5 8" id="KW-1133">Transmembrane helix</keyword>
<feature type="region of interest" description="Disordered" evidence="7">
    <location>
        <begin position="1"/>
        <end position="22"/>
    </location>
</feature>
<evidence type="ECO:0000256" key="7">
    <source>
        <dbReference type="SAM" id="MobiDB-lite"/>
    </source>
</evidence>
<dbReference type="EMBL" id="CP002299">
    <property type="protein sequence ID" value="ADP80612.1"/>
    <property type="molecule type" value="Genomic_DNA"/>
</dbReference>
<keyword evidence="2" id="KW-0813">Transport</keyword>
<feature type="transmembrane region" description="Helical" evidence="8">
    <location>
        <begin position="250"/>
        <end position="268"/>
    </location>
</feature>
<feature type="transmembrane region" description="Helical" evidence="8">
    <location>
        <begin position="324"/>
        <end position="346"/>
    </location>
</feature>
<feature type="transmembrane region" description="Helical" evidence="8">
    <location>
        <begin position="159"/>
        <end position="179"/>
    </location>
</feature>
<keyword evidence="3" id="KW-1003">Cell membrane</keyword>
<dbReference type="NCBIfam" id="TIGR00711">
    <property type="entry name" value="efflux_EmrB"/>
    <property type="match status" value="1"/>
</dbReference>
<dbReference type="GO" id="GO:0022857">
    <property type="term" value="F:transmembrane transporter activity"/>
    <property type="evidence" value="ECO:0007669"/>
    <property type="project" value="InterPro"/>
</dbReference>
<dbReference type="PRINTS" id="PR01036">
    <property type="entry name" value="TCRTETB"/>
</dbReference>
<dbReference type="eggNOG" id="COG0477">
    <property type="taxonomic scope" value="Bacteria"/>
</dbReference>
<dbReference type="SUPFAM" id="SSF103473">
    <property type="entry name" value="MFS general substrate transporter"/>
    <property type="match status" value="1"/>
</dbReference>
<dbReference type="GO" id="GO:0005886">
    <property type="term" value="C:plasma membrane"/>
    <property type="evidence" value="ECO:0007669"/>
    <property type="project" value="UniProtKB-SubCell"/>
</dbReference>
<dbReference type="PANTHER" id="PTHR42718">
    <property type="entry name" value="MAJOR FACILITATOR SUPERFAMILY MULTIDRUG TRANSPORTER MFSC"/>
    <property type="match status" value="1"/>
</dbReference>
<comment type="subcellular location">
    <subcellularLocation>
        <location evidence="1">Cell membrane</location>
        <topology evidence="1">Multi-pass membrane protein</topology>
    </subcellularLocation>
</comment>
<dbReference type="STRING" id="298654.FraEuI1c_2578"/>
<dbReference type="InterPro" id="IPR011701">
    <property type="entry name" value="MFS"/>
</dbReference>
<reference evidence="10 11" key="1">
    <citation type="submission" date="2010-10" db="EMBL/GenBank/DDBJ databases">
        <title>Complete sequence of Frankia sp. EuI1c.</title>
        <authorList>
            <consortium name="US DOE Joint Genome Institute"/>
            <person name="Lucas S."/>
            <person name="Copeland A."/>
            <person name="Lapidus A."/>
            <person name="Cheng J.-F."/>
            <person name="Bruce D."/>
            <person name="Goodwin L."/>
            <person name="Pitluck S."/>
            <person name="Chertkov O."/>
            <person name="Detter J.C."/>
            <person name="Han C."/>
            <person name="Tapia R."/>
            <person name="Land M."/>
            <person name="Hauser L."/>
            <person name="Jeffries C."/>
            <person name="Kyrpides N."/>
            <person name="Ivanova N."/>
            <person name="Mikhailova N."/>
            <person name="Beauchemin N."/>
            <person name="Sen A."/>
            <person name="Sur S.A."/>
            <person name="Gtari M."/>
            <person name="Wall L."/>
            <person name="Tisa L."/>
            <person name="Woyke T."/>
        </authorList>
    </citation>
    <scope>NUCLEOTIDE SEQUENCE [LARGE SCALE GENOMIC DNA]</scope>
    <source>
        <strain evidence="11">DSM 45817 / CECT 9037 / EuI1c</strain>
    </source>
</reference>
<dbReference type="Proteomes" id="UP000002484">
    <property type="component" value="Chromosome"/>
</dbReference>
<feature type="transmembrane region" description="Helical" evidence="8">
    <location>
        <begin position="289"/>
        <end position="312"/>
    </location>
</feature>
<dbReference type="PANTHER" id="PTHR42718:SF46">
    <property type="entry name" value="BLR6921 PROTEIN"/>
    <property type="match status" value="1"/>
</dbReference>
<dbReference type="InterPro" id="IPR005829">
    <property type="entry name" value="Sugar_transporter_CS"/>
</dbReference>
<keyword evidence="11" id="KW-1185">Reference proteome</keyword>
<feature type="transmembrane region" description="Helical" evidence="8">
    <location>
        <begin position="71"/>
        <end position="88"/>
    </location>
</feature>
<evidence type="ECO:0000259" key="9">
    <source>
        <dbReference type="PROSITE" id="PS50850"/>
    </source>
</evidence>
<dbReference type="InterPro" id="IPR020846">
    <property type="entry name" value="MFS_dom"/>
</dbReference>
<feature type="transmembrane region" description="Helical" evidence="8">
    <location>
        <begin position="219"/>
        <end position="238"/>
    </location>
</feature>